<evidence type="ECO:0000256" key="1">
    <source>
        <dbReference type="SAM" id="MobiDB-lite"/>
    </source>
</evidence>
<organism evidence="2 3">
    <name type="scientific">Promicromonospora umidemergens</name>
    <dbReference type="NCBI Taxonomy" id="629679"/>
    <lineage>
        <taxon>Bacteria</taxon>
        <taxon>Bacillati</taxon>
        <taxon>Actinomycetota</taxon>
        <taxon>Actinomycetes</taxon>
        <taxon>Micrococcales</taxon>
        <taxon>Promicromonosporaceae</taxon>
        <taxon>Promicromonospora</taxon>
    </lineage>
</organism>
<feature type="region of interest" description="Disordered" evidence="1">
    <location>
        <begin position="1"/>
        <end position="84"/>
    </location>
</feature>
<evidence type="ECO:0000313" key="2">
    <source>
        <dbReference type="EMBL" id="GAA4702434.1"/>
    </source>
</evidence>
<feature type="region of interest" description="Disordered" evidence="1">
    <location>
        <begin position="131"/>
        <end position="159"/>
    </location>
</feature>
<comment type="caution">
    <text evidence="2">The sequence shown here is derived from an EMBL/GenBank/DDBJ whole genome shotgun (WGS) entry which is preliminary data.</text>
</comment>
<protein>
    <recommendedName>
        <fullName evidence="4">Cation-transporting ATPase</fullName>
    </recommendedName>
</protein>
<keyword evidence="3" id="KW-1185">Reference proteome</keyword>
<evidence type="ECO:0008006" key="4">
    <source>
        <dbReference type="Google" id="ProtNLM"/>
    </source>
</evidence>
<reference evidence="3" key="1">
    <citation type="journal article" date="2019" name="Int. J. Syst. Evol. Microbiol.">
        <title>The Global Catalogue of Microorganisms (GCM) 10K type strain sequencing project: providing services to taxonomists for standard genome sequencing and annotation.</title>
        <authorList>
            <consortium name="The Broad Institute Genomics Platform"/>
            <consortium name="The Broad Institute Genome Sequencing Center for Infectious Disease"/>
            <person name="Wu L."/>
            <person name="Ma J."/>
        </authorList>
    </citation>
    <scope>NUCLEOTIDE SEQUENCE [LARGE SCALE GENOMIC DNA]</scope>
    <source>
        <strain evidence="3">JCM 17975</strain>
    </source>
</reference>
<feature type="compositionally biased region" description="Low complexity" evidence="1">
    <location>
        <begin position="18"/>
        <end position="27"/>
    </location>
</feature>
<name>A0ABP8X9E8_9MICO</name>
<dbReference type="RefSeq" id="WP_253867461.1">
    <property type="nucleotide sequence ID" value="NZ_BAABHM010000011.1"/>
</dbReference>
<dbReference type="Proteomes" id="UP001500843">
    <property type="component" value="Unassembled WGS sequence"/>
</dbReference>
<accession>A0ABP8X9E8</accession>
<gene>
    <name evidence="2" type="ORF">GCM10023198_24610</name>
</gene>
<proteinExistence type="predicted"/>
<evidence type="ECO:0000313" key="3">
    <source>
        <dbReference type="Proteomes" id="UP001500843"/>
    </source>
</evidence>
<sequence length="295" mass="29466">MSKLSNMIGLAKKALDAQTGQQQQQGSPQGGSTGQKSWRSTLEDVAAAVGGRGQAEQTPGRAPASHGYPAAPQGRPSAPGSTDADRQAIARYDYLMQTAEPHQIEQIHTESFARLTPAQREAVLQRMQADLPAHEQPRSSDVADLSRAAARTEARRPGSMRSVLAKVGTGGAVAGVAVGAVGVLGAVAAGAAVSSVAGPLLENAANLGVDFETLASGVDVEGLTSSVGEVGAGALDEATAGVGDLGTGALDEATAGVGDLAGSADGALSGLGDQVSGAGEQFSDLAKGFDPRDLF</sequence>
<dbReference type="EMBL" id="BAABHM010000011">
    <property type="protein sequence ID" value="GAA4702434.1"/>
    <property type="molecule type" value="Genomic_DNA"/>
</dbReference>